<keyword evidence="3" id="KW-1185">Reference proteome</keyword>
<organism evidence="2 3">
    <name type="scientific">Vigna unguiculata</name>
    <name type="common">Cowpea</name>
    <dbReference type="NCBI Taxonomy" id="3917"/>
    <lineage>
        <taxon>Eukaryota</taxon>
        <taxon>Viridiplantae</taxon>
        <taxon>Streptophyta</taxon>
        <taxon>Embryophyta</taxon>
        <taxon>Tracheophyta</taxon>
        <taxon>Spermatophyta</taxon>
        <taxon>Magnoliopsida</taxon>
        <taxon>eudicotyledons</taxon>
        <taxon>Gunneridae</taxon>
        <taxon>Pentapetalae</taxon>
        <taxon>rosids</taxon>
        <taxon>fabids</taxon>
        <taxon>Fabales</taxon>
        <taxon>Fabaceae</taxon>
        <taxon>Papilionoideae</taxon>
        <taxon>50 kb inversion clade</taxon>
        <taxon>NPAAA clade</taxon>
        <taxon>indigoferoid/millettioid clade</taxon>
        <taxon>Phaseoleae</taxon>
        <taxon>Vigna</taxon>
    </lineage>
</organism>
<sequence>METGKRRQRDRDEATKRTPMKTARRRWCDEDGATEMVRRRRRDEYRCNRGYDMA</sequence>
<feature type="region of interest" description="Disordered" evidence="1">
    <location>
        <begin position="1"/>
        <end position="25"/>
    </location>
</feature>
<name>A0A4D6M887_VIGUN</name>
<protein>
    <submittedName>
        <fullName evidence="2">Uncharacterized protein</fullName>
    </submittedName>
</protein>
<evidence type="ECO:0000256" key="1">
    <source>
        <dbReference type="SAM" id="MobiDB-lite"/>
    </source>
</evidence>
<proteinExistence type="predicted"/>
<gene>
    <name evidence="2" type="ORF">DEO72_LG6g1610</name>
</gene>
<accession>A0A4D6M887</accession>
<dbReference type="AlphaFoldDB" id="A0A4D6M887"/>
<evidence type="ECO:0000313" key="3">
    <source>
        <dbReference type="Proteomes" id="UP000501690"/>
    </source>
</evidence>
<dbReference type="Proteomes" id="UP000501690">
    <property type="component" value="Linkage Group LG6"/>
</dbReference>
<dbReference type="EMBL" id="CP039350">
    <property type="protein sequence ID" value="QCD96900.1"/>
    <property type="molecule type" value="Genomic_DNA"/>
</dbReference>
<reference evidence="2 3" key="1">
    <citation type="submission" date="2019-04" db="EMBL/GenBank/DDBJ databases">
        <title>An improved genome assembly and genetic linkage map for asparagus bean, Vigna unguiculata ssp. sesquipedialis.</title>
        <authorList>
            <person name="Xia Q."/>
            <person name="Zhang R."/>
            <person name="Dong Y."/>
        </authorList>
    </citation>
    <scope>NUCLEOTIDE SEQUENCE [LARGE SCALE GENOMIC DNA]</scope>
    <source>
        <tissue evidence="2">Leaf</tissue>
    </source>
</reference>
<evidence type="ECO:0000313" key="2">
    <source>
        <dbReference type="EMBL" id="QCD96900.1"/>
    </source>
</evidence>